<dbReference type="STRING" id="1423770.FD29_GL001611"/>
<evidence type="ECO:0008006" key="4">
    <source>
        <dbReference type="Google" id="ProtNLM"/>
    </source>
</evidence>
<accession>A0A0R1QKV4</accession>
<feature type="transmembrane region" description="Helical" evidence="1">
    <location>
        <begin position="27"/>
        <end position="48"/>
    </location>
</feature>
<keyword evidence="3" id="KW-1185">Reference proteome</keyword>
<name>A0A0R1QKV4_9LACO</name>
<dbReference type="PATRIC" id="fig|1423770.3.peg.1648"/>
<organism evidence="2 3">
    <name type="scientific">Companilactobacillus mindensis DSM 14500</name>
    <dbReference type="NCBI Taxonomy" id="1423770"/>
    <lineage>
        <taxon>Bacteria</taxon>
        <taxon>Bacillati</taxon>
        <taxon>Bacillota</taxon>
        <taxon>Bacilli</taxon>
        <taxon>Lactobacillales</taxon>
        <taxon>Lactobacillaceae</taxon>
        <taxon>Companilactobacillus</taxon>
    </lineage>
</organism>
<evidence type="ECO:0000313" key="2">
    <source>
        <dbReference type="EMBL" id="KRL42741.1"/>
    </source>
</evidence>
<dbReference type="OrthoDB" id="2298693at2"/>
<sequence length="82" mass="9749">MLTPADIHQEIKEHREFQNELLRKNPWLIPASIALTVVPMAISIHGFWKYRQLQKQLKIEREKTKQLALEHADTAPKRHFKI</sequence>
<dbReference type="RefSeq" id="WP_057888884.1">
    <property type="nucleotide sequence ID" value="NZ_AZEZ01000102.1"/>
</dbReference>
<dbReference type="AlphaFoldDB" id="A0A0R1QKV4"/>
<dbReference type="EMBL" id="AZEZ01000102">
    <property type="protein sequence ID" value="KRL42741.1"/>
    <property type="molecule type" value="Genomic_DNA"/>
</dbReference>
<evidence type="ECO:0000313" key="3">
    <source>
        <dbReference type="Proteomes" id="UP000050872"/>
    </source>
</evidence>
<evidence type="ECO:0000256" key="1">
    <source>
        <dbReference type="SAM" id="Phobius"/>
    </source>
</evidence>
<dbReference type="Proteomes" id="UP000050872">
    <property type="component" value="Unassembled WGS sequence"/>
</dbReference>
<comment type="caution">
    <text evidence="2">The sequence shown here is derived from an EMBL/GenBank/DDBJ whole genome shotgun (WGS) entry which is preliminary data.</text>
</comment>
<protein>
    <recommendedName>
        <fullName evidence="4">Transposase</fullName>
    </recommendedName>
</protein>
<keyword evidence="1" id="KW-0812">Transmembrane</keyword>
<keyword evidence="1" id="KW-1133">Transmembrane helix</keyword>
<proteinExistence type="predicted"/>
<gene>
    <name evidence="2" type="ORF">FD29_GL001611</name>
</gene>
<reference evidence="2 3" key="1">
    <citation type="journal article" date="2015" name="Genome Announc.">
        <title>Expanding the biotechnology potential of lactobacilli through comparative genomics of 213 strains and associated genera.</title>
        <authorList>
            <person name="Sun Z."/>
            <person name="Harris H.M."/>
            <person name="McCann A."/>
            <person name="Guo C."/>
            <person name="Argimon S."/>
            <person name="Zhang W."/>
            <person name="Yang X."/>
            <person name="Jeffery I.B."/>
            <person name="Cooney J.C."/>
            <person name="Kagawa T.F."/>
            <person name="Liu W."/>
            <person name="Song Y."/>
            <person name="Salvetti E."/>
            <person name="Wrobel A."/>
            <person name="Rasinkangas P."/>
            <person name="Parkhill J."/>
            <person name="Rea M.C."/>
            <person name="O'Sullivan O."/>
            <person name="Ritari J."/>
            <person name="Douillard F.P."/>
            <person name="Paul Ross R."/>
            <person name="Yang R."/>
            <person name="Briner A.E."/>
            <person name="Felis G.E."/>
            <person name="de Vos W.M."/>
            <person name="Barrangou R."/>
            <person name="Klaenhammer T.R."/>
            <person name="Caufield P.W."/>
            <person name="Cui Y."/>
            <person name="Zhang H."/>
            <person name="O'Toole P.W."/>
        </authorList>
    </citation>
    <scope>NUCLEOTIDE SEQUENCE [LARGE SCALE GENOMIC DNA]</scope>
    <source>
        <strain evidence="2 3">DSM 14500</strain>
    </source>
</reference>
<keyword evidence="1" id="KW-0472">Membrane</keyword>